<dbReference type="PANTHER" id="PTHR10903">
    <property type="entry name" value="GTPASE, IMAP FAMILY MEMBER-RELATED"/>
    <property type="match status" value="1"/>
</dbReference>
<dbReference type="PANTHER" id="PTHR10903:SF184">
    <property type="entry name" value="GTP-BINDING PROTEIN A"/>
    <property type="match status" value="1"/>
</dbReference>
<dbReference type="Proteomes" id="UP000694844">
    <property type="component" value="Chromosome 7"/>
</dbReference>
<dbReference type="OrthoDB" id="431287at2759"/>
<keyword evidence="6" id="KW-1185">Reference proteome</keyword>
<comment type="similarity">
    <text evidence="1">Belongs to the TRAFAC class TrmE-Era-EngA-EngB-Septin-like GTPase superfamily. AIG1/Toc34/Toc159-like paraseptin GTPase family. IAN subfamily.</text>
</comment>
<keyword evidence="4" id="KW-0732">Signal</keyword>
<dbReference type="InterPro" id="IPR045058">
    <property type="entry name" value="GIMA/IAN/Toc"/>
</dbReference>
<name>A0A8B8AX28_CRAVI</name>
<keyword evidence="2" id="KW-0547">Nucleotide-binding</keyword>
<sequence>MLKKEKVMDHLKITFFLVLIVFPLISSPMDCQDGNDEKEEGYCSTKSIAINSNEIRILLIGKTGVGKSTTGNTILGFRAFGTKVSASSVTTQTQYNETERFGKRLVVVDTPGLFDTNRTEQDILVEMSKWYSLVSPGIHAIILVVQVGRFTEEEQKTVDFFMKVFGEDLKDYLIVVFTHKDRLEDENITVDEFVQTMDKSSNLRRLIDASKGRYTAIGYKGKMEERTMEVKQILSMTEEIAGEDGKNYYSNEVFRRVQEDLEEIERKRIKKIEEENREKKYTLSEINALLQSARSESRVHIVNNNYQEDLLTKIFSTVGTVILATGGFITRGIGAALSMVGGWFGF</sequence>
<evidence type="ECO:0000256" key="1">
    <source>
        <dbReference type="ARBA" id="ARBA00008535"/>
    </source>
</evidence>
<accession>A0A8B8AX28</accession>
<reference evidence="7 8" key="1">
    <citation type="submission" date="2025-04" db="UniProtKB">
        <authorList>
            <consortium name="RefSeq"/>
        </authorList>
    </citation>
    <scope>IDENTIFICATION</scope>
    <source>
        <tissue evidence="7 8">Whole sample</tissue>
    </source>
</reference>
<organism evidence="6 7">
    <name type="scientific">Crassostrea virginica</name>
    <name type="common">Eastern oyster</name>
    <dbReference type="NCBI Taxonomy" id="6565"/>
    <lineage>
        <taxon>Eukaryota</taxon>
        <taxon>Metazoa</taxon>
        <taxon>Spiralia</taxon>
        <taxon>Lophotrochozoa</taxon>
        <taxon>Mollusca</taxon>
        <taxon>Bivalvia</taxon>
        <taxon>Autobranchia</taxon>
        <taxon>Pteriomorphia</taxon>
        <taxon>Ostreida</taxon>
        <taxon>Ostreoidea</taxon>
        <taxon>Ostreidae</taxon>
        <taxon>Crassostrea</taxon>
    </lineage>
</organism>
<evidence type="ECO:0000313" key="8">
    <source>
        <dbReference type="RefSeq" id="XP_022295274.1"/>
    </source>
</evidence>
<dbReference type="GeneID" id="111105333"/>
<feature type="domain" description="AIG1-type G" evidence="5">
    <location>
        <begin position="52"/>
        <end position="258"/>
    </location>
</feature>
<dbReference type="PROSITE" id="PS51720">
    <property type="entry name" value="G_AIG1"/>
    <property type="match status" value="1"/>
</dbReference>
<dbReference type="InterPro" id="IPR027417">
    <property type="entry name" value="P-loop_NTPase"/>
</dbReference>
<evidence type="ECO:0000256" key="3">
    <source>
        <dbReference type="ARBA" id="ARBA00023134"/>
    </source>
</evidence>
<evidence type="ECO:0000259" key="5">
    <source>
        <dbReference type="PROSITE" id="PS51720"/>
    </source>
</evidence>
<dbReference type="GO" id="GO:0005525">
    <property type="term" value="F:GTP binding"/>
    <property type="evidence" value="ECO:0007669"/>
    <property type="project" value="UniProtKB-KW"/>
</dbReference>
<evidence type="ECO:0000313" key="6">
    <source>
        <dbReference type="Proteomes" id="UP000694844"/>
    </source>
</evidence>
<evidence type="ECO:0000256" key="4">
    <source>
        <dbReference type="SAM" id="SignalP"/>
    </source>
</evidence>
<proteinExistence type="inferred from homology"/>
<protein>
    <submittedName>
        <fullName evidence="7 8">GTPase IMAP family member 4-like isoform X1</fullName>
    </submittedName>
</protein>
<dbReference type="InterPro" id="IPR006703">
    <property type="entry name" value="G_AIG1"/>
</dbReference>
<dbReference type="Pfam" id="PF04548">
    <property type="entry name" value="AIG1"/>
    <property type="match status" value="1"/>
</dbReference>
<evidence type="ECO:0000256" key="2">
    <source>
        <dbReference type="ARBA" id="ARBA00022741"/>
    </source>
</evidence>
<dbReference type="RefSeq" id="XP_022295274.1">
    <property type="nucleotide sequence ID" value="XM_022439566.1"/>
</dbReference>
<dbReference type="RefSeq" id="XP_022295273.1">
    <property type="nucleotide sequence ID" value="XM_022439565.1"/>
</dbReference>
<feature type="chain" id="PRO_5044665931" evidence="4">
    <location>
        <begin position="32"/>
        <end position="346"/>
    </location>
</feature>
<dbReference type="AlphaFoldDB" id="A0A8B8AX28"/>
<feature type="signal peptide" evidence="4">
    <location>
        <begin position="1"/>
        <end position="31"/>
    </location>
</feature>
<dbReference type="KEGG" id="cvn:111105333"/>
<evidence type="ECO:0000313" key="7">
    <source>
        <dbReference type="RefSeq" id="XP_022295273.1"/>
    </source>
</evidence>
<keyword evidence="3" id="KW-0342">GTP-binding</keyword>
<dbReference type="FunFam" id="3.40.50.300:FF:000366">
    <property type="entry name" value="GTPase, IMAP family member 2"/>
    <property type="match status" value="1"/>
</dbReference>
<dbReference type="SUPFAM" id="SSF52540">
    <property type="entry name" value="P-loop containing nucleoside triphosphate hydrolases"/>
    <property type="match status" value="1"/>
</dbReference>
<dbReference type="Gene3D" id="3.40.50.300">
    <property type="entry name" value="P-loop containing nucleotide triphosphate hydrolases"/>
    <property type="match status" value="1"/>
</dbReference>
<gene>
    <name evidence="7 8" type="primary">LOC111105333</name>
</gene>